<gene>
    <name evidence="1" type="ORF">S01H1_17975</name>
</gene>
<dbReference type="Pfam" id="PF25209">
    <property type="entry name" value="Phage_capsid_4"/>
    <property type="match status" value="1"/>
</dbReference>
<reference evidence="1" key="1">
    <citation type="journal article" date="2014" name="Front. Microbiol.">
        <title>High frequency of phylogenetically diverse reductive dehalogenase-homologous genes in deep subseafloor sedimentary metagenomes.</title>
        <authorList>
            <person name="Kawai M."/>
            <person name="Futagami T."/>
            <person name="Toyoda A."/>
            <person name="Takaki Y."/>
            <person name="Nishi S."/>
            <person name="Hori S."/>
            <person name="Arai W."/>
            <person name="Tsubouchi T."/>
            <person name="Morono Y."/>
            <person name="Uchiyama I."/>
            <person name="Ito T."/>
            <person name="Fujiyama A."/>
            <person name="Inagaki F."/>
            <person name="Takami H."/>
        </authorList>
    </citation>
    <scope>NUCLEOTIDE SEQUENCE</scope>
    <source>
        <strain evidence="1">Expedition CK06-06</strain>
    </source>
</reference>
<proteinExistence type="predicted"/>
<feature type="non-terminal residue" evidence="1">
    <location>
        <position position="1"/>
    </location>
</feature>
<dbReference type="EMBL" id="BARS01009569">
    <property type="protein sequence ID" value="GAF76518.1"/>
    <property type="molecule type" value="Genomic_DNA"/>
</dbReference>
<dbReference type="AlphaFoldDB" id="X0S646"/>
<protein>
    <recommendedName>
        <fullName evidence="2">Bacteriophage Mu GpT domain-containing protein</fullName>
    </recommendedName>
</protein>
<accession>X0S646</accession>
<evidence type="ECO:0000313" key="1">
    <source>
        <dbReference type="EMBL" id="GAF76518.1"/>
    </source>
</evidence>
<evidence type="ECO:0008006" key="2">
    <source>
        <dbReference type="Google" id="ProtNLM"/>
    </source>
</evidence>
<sequence length="286" mass="32269">EAKYADIESMIPKLFGSGKSDRASEEYFQISGVRDASAWGGKFVTKKQYPGYTSKVIFQRFANRLEIDPALIEDKQFDVLMQQARDLRNSYDRKKEKMAVNVFANATSAAFDFQESEEGLSWANSSHLTLVPSVSTATGFSNTGTSALDPTSLAAARISLMRLRDSMGNLIHNRDKLAIVAPITLSDTIEEIIGTDRGLYTDEGTINVHKGAYSSMPWILLDDTSTTDWSLIRVNETKKQLLWFDRLEPQYMAHIDKDTLSNVHSIHGRFGYLFKDWRFAYHNNVA</sequence>
<name>X0S646_9ZZZZ</name>
<comment type="caution">
    <text evidence="1">The sequence shown here is derived from an EMBL/GenBank/DDBJ whole genome shotgun (WGS) entry which is preliminary data.</text>
</comment>
<organism evidence="1">
    <name type="scientific">marine sediment metagenome</name>
    <dbReference type="NCBI Taxonomy" id="412755"/>
    <lineage>
        <taxon>unclassified sequences</taxon>
        <taxon>metagenomes</taxon>
        <taxon>ecological metagenomes</taxon>
    </lineage>
</organism>